<proteinExistence type="predicted"/>
<organism evidence="1 2">
    <name type="scientific">Aerophobetes bacterium</name>
    <dbReference type="NCBI Taxonomy" id="2030807"/>
    <lineage>
        <taxon>Bacteria</taxon>
        <taxon>Candidatus Aerophobota</taxon>
    </lineage>
</organism>
<gene>
    <name evidence="1" type="ORF">E3J84_06210</name>
</gene>
<accession>A0A523RRV0</accession>
<protein>
    <submittedName>
        <fullName evidence="1">Uncharacterized protein</fullName>
    </submittedName>
</protein>
<dbReference type="Proteomes" id="UP000316360">
    <property type="component" value="Unassembled WGS sequence"/>
</dbReference>
<evidence type="ECO:0000313" key="2">
    <source>
        <dbReference type="Proteomes" id="UP000316360"/>
    </source>
</evidence>
<comment type="caution">
    <text evidence="1">The sequence shown here is derived from an EMBL/GenBank/DDBJ whole genome shotgun (WGS) entry which is preliminary data.</text>
</comment>
<dbReference type="EMBL" id="SOKJ01000355">
    <property type="protein sequence ID" value="TET08446.1"/>
    <property type="molecule type" value="Genomic_DNA"/>
</dbReference>
<reference evidence="1 2" key="1">
    <citation type="submission" date="2019-03" db="EMBL/GenBank/DDBJ databases">
        <title>Metabolic potential of uncultured bacteria and archaea associated with petroleum seepage in deep-sea sediments.</title>
        <authorList>
            <person name="Dong X."/>
            <person name="Hubert C."/>
        </authorList>
    </citation>
    <scope>NUCLEOTIDE SEQUENCE [LARGE SCALE GENOMIC DNA]</scope>
    <source>
        <strain evidence="1">E44_bin7</strain>
    </source>
</reference>
<evidence type="ECO:0000313" key="1">
    <source>
        <dbReference type="EMBL" id="TET08446.1"/>
    </source>
</evidence>
<dbReference type="AlphaFoldDB" id="A0A523RRV0"/>
<name>A0A523RRV0_UNCAE</name>
<sequence>MSHTMHRLGDRDSLKDDFVVLAIAAHGVNAKGAASKFKNFFDIVTKYEPSNFGDMKQGNKLILEKERIKQNFRDNSIVHGVFNNEGSVVQVLKELKEANLGLSIVVSGIIEKVNEICRKAGLKRHTVEQSLGIWGATEKLPSRETLEIITMCGHGMISSDFVEYLVEMIAEGRMTARKAAEKMGKLCICGIFNIPRAERLLSTFRASQK</sequence>